<keyword evidence="4" id="KW-1185">Reference proteome</keyword>
<feature type="compositionally biased region" description="Low complexity" evidence="1">
    <location>
        <begin position="24"/>
        <end position="39"/>
    </location>
</feature>
<feature type="compositionally biased region" description="Basic and acidic residues" evidence="1">
    <location>
        <begin position="44"/>
        <end position="53"/>
    </location>
</feature>
<accession>A0A554SBA7</accession>
<evidence type="ECO:0000256" key="2">
    <source>
        <dbReference type="SAM" id="SignalP"/>
    </source>
</evidence>
<feature type="region of interest" description="Disordered" evidence="1">
    <location>
        <begin position="97"/>
        <end position="148"/>
    </location>
</feature>
<dbReference type="Proteomes" id="UP000316988">
    <property type="component" value="Unassembled WGS sequence"/>
</dbReference>
<evidence type="ECO:0000256" key="1">
    <source>
        <dbReference type="SAM" id="MobiDB-lite"/>
    </source>
</evidence>
<dbReference type="AlphaFoldDB" id="A0A554SBA7"/>
<gene>
    <name evidence="3" type="ORF">FNM00_08375</name>
</gene>
<keyword evidence="2" id="KW-0732">Signal</keyword>
<dbReference type="EMBL" id="VLNT01000005">
    <property type="protein sequence ID" value="TSD63619.1"/>
    <property type="molecule type" value="Genomic_DNA"/>
</dbReference>
<feature type="compositionally biased region" description="Basic and acidic residues" evidence="1">
    <location>
        <begin position="130"/>
        <end position="145"/>
    </location>
</feature>
<feature type="compositionally biased region" description="Acidic residues" evidence="1">
    <location>
        <begin position="101"/>
        <end position="119"/>
    </location>
</feature>
<sequence length="385" mass="41146">MDMYRRLTVAAGLFAALVAVTACDPGSPSPNPTATASSTEDSNEDRVESHESGPESPIVYGMVVPRGAVQLGPLARVRSEDLVNTYRPDLEAVLAEKAAEEAAENETDPPDETTPEEEASPTPTPTPTDVRPERDTFADLEDPPRPDSVISVMRIDDDPTTVTRAMLAQIAALLPDEEIVTDDLSEYCTAENDRIDHCGVDVTGTTPGDREVRVQLDIDPGDVQTRTGNAYSQEHPVMVLEVSYVGDPREGQENTESEQLGDLPSIDTPEESGLIWPKMDVDAPGDGPLLGEWAAPEDDTVLLTGSDPAFALTFSLRSTEGAAVAQGYITDMTGVEEPARDVVADLNEVIAVYTAQAPDGTTARAVHVVSARGNYVFLFAEPPAQ</sequence>
<dbReference type="RefSeq" id="WP_185973052.1">
    <property type="nucleotide sequence ID" value="NZ_VLNT01000005.1"/>
</dbReference>
<dbReference type="PROSITE" id="PS51257">
    <property type="entry name" value="PROKAR_LIPOPROTEIN"/>
    <property type="match status" value="1"/>
</dbReference>
<evidence type="ECO:0000313" key="3">
    <source>
        <dbReference type="EMBL" id="TSD63619.1"/>
    </source>
</evidence>
<feature type="region of interest" description="Disordered" evidence="1">
    <location>
        <begin position="24"/>
        <end position="59"/>
    </location>
</feature>
<organism evidence="3 4">
    <name type="scientific">Aeromicrobium piscarium</name>
    <dbReference type="NCBI Taxonomy" id="2590901"/>
    <lineage>
        <taxon>Bacteria</taxon>
        <taxon>Bacillati</taxon>
        <taxon>Actinomycetota</taxon>
        <taxon>Actinomycetes</taxon>
        <taxon>Propionibacteriales</taxon>
        <taxon>Nocardioidaceae</taxon>
        <taxon>Aeromicrobium</taxon>
    </lineage>
</organism>
<comment type="caution">
    <text evidence="3">The sequence shown here is derived from an EMBL/GenBank/DDBJ whole genome shotgun (WGS) entry which is preliminary data.</text>
</comment>
<feature type="chain" id="PRO_5038885843" evidence="2">
    <location>
        <begin position="23"/>
        <end position="385"/>
    </location>
</feature>
<name>A0A554SBA7_9ACTN</name>
<reference evidence="3 4" key="1">
    <citation type="submission" date="2019-07" db="EMBL/GenBank/DDBJ databases">
        <authorList>
            <person name="Zhao L.H."/>
        </authorList>
    </citation>
    <scope>NUCLEOTIDE SEQUENCE [LARGE SCALE GENOMIC DNA]</scope>
    <source>
        <strain evidence="3 4">Co35</strain>
    </source>
</reference>
<protein>
    <submittedName>
        <fullName evidence="3">Uncharacterized protein</fullName>
    </submittedName>
</protein>
<proteinExistence type="predicted"/>
<evidence type="ECO:0000313" key="4">
    <source>
        <dbReference type="Proteomes" id="UP000316988"/>
    </source>
</evidence>
<feature type="signal peptide" evidence="2">
    <location>
        <begin position="1"/>
        <end position="22"/>
    </location>
</feature>